<protein>
    <submittedName>
        <fullName evidence="5">Lacr bacterial regulatory protein hth signature</fullName>
    </submittedName>
</protein>
<dbReference type="PANTHER" id="PTHR30363">
    <property type="entry name" value="HTH-TYPE TRANSCRIPTIONAL REGULATOR SRLR-RELATED"/>
    <property type="match status" value="1"/>
</dbReference>
<dbReference type="PANTHER" id="PTHR30363:SF44">
    <property type="entry name" value="AGA OPERON TRANSCRIPTIONAL REPRESSOR-RELATED"/>
    <property type="match status" value="1"/>
</dbReference>
<dbReference type="Gene3D" id="3.40.50.1360">
    <property type="match status" value="1"/>
</dbReference>
<keyword evidence="3" id="KW-0804">Transcription</keyword>
<dbReference type="OrthoDB" id="9797223at2"/>
<evidence type="ECO:0000256" key="1">
    <source>
        <dbReference type="ARBA" id="ARBA00023015"/>
    </source>
</evidence>
<dbReference type="InterPro" id="IPR018356">
    <property type="entry name" value="Tscrpt_reg_HTH_DeoR_CS"/>
</dbReference>
<dbReference type="PROSITE" id="PS51000">
    <property type="entry name" value="HTH_DEOR_2"/>
    <property type="match status" value="1"/>
</dbReference>
<dbReference type="PRINTS" id="PR00037">
    <property type="entry name" value="HTHLACR"/>
</dbReference>
<dbReference type="PROSITE" id="PS00894">
    <property type="entry name" value="HTH_DEOR_1"/>
    <property type="match status" value="1"/>
</dbReference>
<sequence>MKSSQGVVFKRRQNILKALQEKRVILVEDLAKELNVSEITIRRDLQSFDDQHLIERFYGGARLIEGAFQKEEFPAVRPQRSKKQEIAKLASTLVHDQDMIFINSGSTAFLLLNYLADRNVTIITNNGRAIFRNPTSKAEVVLSGGEIYEKKKSLVGDFALHTFSRVTANICFLGVGGINEKGISTFALPETAVNKLILERTNGPRIVVAEGSKVGREHNFFTADISLITHLITDHSADKEQIKKIEAKGVKVLFVSDSNDAGEINTES</sequence>
<keyword evidence="6" id="KW-1185">Reference proteome</keyword>
<dbReference type="InterPro" id="IPR037171">
    <property type="entry name" value="NagB/RpiA_transferase-like"/>
</dbReference>
<dbReference type="STRING" id="140314.SAMN04488076_1308"/>
<dbReference type="InterPro" id="IPR001034">
    <property type="entry name" value="DeoR_HTH"/>
</dbReference>
<name>A0A143Z0F9_9LACT</name>
<dbReference type="Proteomes" id="UP000242754">
    <property type="component" value="Unassembled WGS sequence"/>
</dbReference>
<dbReference type="Pfam" id="PF08220">
    <property type="entry name" value="HTH_DeoR"/>
    <property type="match status" value="1"/>
</dbReference>
<evidence type="ECO:0000256" key="3">
    <source>
        <dbReference type="ARBA" id="ARBA00023163"/>
    </source>
</evidence>
<dbReference type="InterPro" id="IPR014036">
    <property type="entry name" value="DeoR-like_C"/>
</dbReference>
<keyword evidence="1" id="KW-0805">Transcription regulation</keyword>
<dbReference type="Pfam" id="PF00455">
    <property type="entry name" value="DeoRC"/>
    <property type="match status" value="1"/>
</dbReference>
<dbReference type="SUPFAM" id="SSF46785">
    <property type="entry name" value="Winged helix' DNA-binding domain"/>
    <property type="match status" value="1"/>
</dbReference>
<feature type="domain" description="HTH deoR-type" evidence="4">
    <location>
        <begin position="8"/>
        <end position="63"/>
    </location>
</feature>
<dbReference type="GO" id="GO:0003700">
    <property type="term" value="F:DNA-binding transcription factor activity"/>
    <property type="evidence" value="ECO:0007669"/>
    <property type="project" value="InterPro"/>
</dbReference>
<dbReference type="AlphaFoldDB" id="A0A143Z0F9"/>
<evidence type="ECO:0000256" key="2">
    <source>
        <dbReference type="ARBA" id="ARBA00023125"/>
    </source>
</evidence>
<dbReference type="SMART" id="SM00420">
    <property type="entry name" value="HTH_DEOR"/>
    <property type="match status" value="1"/>
</dbReference>
<evidence type="ECO:0000259" key="4">
    <source>
        <dbReference type="PROSITE" id="PS51000"/>
    </source>
</evidence>
<accession>A0A143Z0F9</accession>
<dbReference type="SMART" id="SM01134">
    <property type="entry name" value="DeoRC"/>
    <property type="match status" value="1"/>
</dbReference>
<evidence type="ECO:0000313" key="5">
    <source>
        <dbReference type="EMBL" id="CZR01733.1"/>
    </source>
</evidence>
<gene>
    <name evidence="5" type="ORF">Tpal_2674</name>
</gene>
<proteinExistence type="predicted"/>
<dbReference type="Gene3D" id="1.10.10.10">
    <property type="entry name" value="Winged helix-like DNA-binding domain superfamily/Winged helix DNA-binding domain"/>
    <property type="match status" value="1"/>
</dbReference>
<dbReference type="InterPro" id="IPR050313">
    <property type="entry name" value="Carb_Metab_HTH_regulators"/>
</dbReference>
<dbReference type="InterPro" id="IPR036388">
    <property type="entry name" value="WH-like_DNA-bd_sf"/>
</dbReference>
<reference evidence="5 6" key="1">
    <citation type="submission" date="2016-02" db="EMBL/GenBank/DDBJ databases">
        <authorList>
            <person name="Wen L."/>
            <person name="He K."/>
            <person name="Yang H."/>
        </authorList>
    </citation>
    <scope>NUCLEOTIDE SEQUENCE [LARGE SCALE GENOMIC DNA]</scope>
    <source>
        <strain evidence="5">Trichococcus palustris</strain>
    </source>
</reference>
<dbReference type="RefSeq" id="WP_087034175.1">
    <property type="nucleotide sequence ID" value="NZ_FJNE01000011.1"/>
</dbReference>
<organism evidence="5 6">
    <name type="scientific">Trichococcus palustris</name>
    <dbReference type="NCBI Taxonomy" id="140314"/>
    <lineage>
        <taxon>Bacteria</taxon>
        <taxon>Bacillati</taxon>
        <taxon>Bacillota</taxon>
        <taxon>Bacilli</taxon>
        <taxon>Lactobacillales</taxon>
        <taxon>Carnobacteriaceae</taxon>
        <taxon>Trichococcus</taxon>
    </lineage>
</organism>
<evidence type="ECO:0000313" key="6">
    <source>
        <dbReference type="Proteomes" id="UP000242754"/>
    </source>
</evidence>
<dbReference type="GO" id="GO:0003677">
    <property type="term" value="F:DNA binding"/>
    <property type="evidence" value="ECO:0007669"/>
    <property type="project" value="UniProtKB-KW"/>
</dbReference>
<dbReference type="EMBL" id="FJNE01000011">
    <property type="protein sequence ID" value="CZR01733.1"/>
    <property type="molecule type" value="Genomic_DNA"/>
</dbReference>
<dbReference type="InterPro" id="IPR036390">
    <property type="entry name" value="WH_DNA-bd_sf"/>
</dbReference>
<keyword evidence="2" id="KW-0238">DNA-binding</keyword>
<dbReference type="SUPFAM" id="SSF100950">
    <property type="entry name" value="NagB/RpiA/CoA transferase-like"/>
    <property type="match status" value="1"/>
</dbReference>